<dbReference type="Gene3D" id="3.30.700.20">
    <property type="entry name" value="Hypothetical protein ph0010, domain 1"/>
    <property type="match status" value="1"/>
</dbReference>
<dbReference type="AlphaFoldDB" id="A0A139BX14"/>
<dbReference type="Gene3D" id="3.30.1490.150">
    <property type="entry name" value="Hypothetical protein ph0010, domain 2"/>
    <property type="match status" value="1"/>
</dbReference>
<name>A0A139BX14_9PROT</name>
<dbReference type="InterPro" id="IPR036071">
    <property type="entry name" value="AMMECR1_dom_sf"/>
</dbReference>
<organism evidence="2 3">
    <name type="scientific">Candidatus Gallionella acididurans</name>
    <dbReference type="NCBI Taxonomy" id="1796491"/>
    <lineage>
        <taxon>Bacteria</taxon>
        <taxon>Pseudomonadati</taxon>
        <taxon>Pseudomonadota</taxon>
        <taxon>Betaproteobacteria</taxon>
        <taxon>Nitrosomonadales</taxon>
        <taxon>Gallionellaceae</taxon>
        <taxon>Gallionella</taxon>
    </lineage>
</organism>
<reference evidence="2 3" key="2">
    <citation type="submission" date="2016-03" db="EMBL/GenBank/DDBJ databases">
        <title>New uncultured bacterium of the family Gallionellaceae from acid mine drainage: description and reconstruction of genome based on metagenomic analysis of microbial community.</title>
        <authorList>
            <person name="Kadnikov V."/>
            <person name="Ivasenko D."/>
            <person name="Beletsky A."/>
            <person name="Mardanov A."/>
            <person name="Danilova E."/>
            <person name="Pimenov N."/>
            <person name="Karnachuk O."/>
            <person name="Ravin N."/>
        </authorList>
    </citation>
    <scope>NUCLEOTIDE SEQUENCE [LARGE SCALE GENOMIC DNA]</scope>
    <source>
        <strain evidence="2">ShG14-8</strain>
    </source>
</reference>
<proteinExistence type="predicted"/>
<dbReference type="InterPro" id="IPR027485">
    <property type="entry name" value="AMMECR1_N"/>
</dbReference>
<evidence type="ECO:0000313" key="3">
    <source>
        <dbReference type="Proteomes" id="UP000070578"/>
    </source>
</evidence>
<dbReference type="InterPro" id="IPR002733">
    <property type="entry name" value="AMMECR1_domain"/>
</dbReference>
<dbReference type="SUPFAM" id="SSF143447">
    <property type="entry name" value="AMMECR1-like"/>
    <property type="match status" value="1"/>
</dbReference>
<dbReference type="NCBIfam" id="TIGR04335">
    <property type="entry name" value="AmmeMemoSam_A"/>
    <property type="match status" value="1"/>
</dbReference>
<reference evidence="2 3" key="1">
    <citation type="submission" date="2016-02" db="EMBL/GenBank/DDBJ databases">
        <authorList>
            <person name="Wen L."/>
            <person name="He K."/>
            <person name="Yang H."/>
        </authorList>
    </citation>
    <scope>NUCLEOTIDE SEQUENCE [LARGE SCALE GENOMIC DNA]</scope>
    <source>
        <strain evidence="2">ShG14-8</strain>
    </source>
</reference>
<accession>A0A139BX14</accession>
<dbReference type="PANTHER" id="PTHR13016:SF0">
    <property type="entry name" value="AMME SYNDROME CANDIDATE GENE 1 PROTEIN"/>
    <property type="match status" value="1"/>
</dbReference>
<comment type="caution">
    <text evidence="2">The sequence shown here is derived from an EMBL/GenBank/DDBJ whole genome shotgun (WGS) entry which is preliminary data.</text>
</comment>
<dbReference type="EMBL" id="LSLI01000009">
    <property type="protein sequence ID" value="KXS33235.1"/>
    <property type="molecule type" value="Genomic_DNA"/>
</dbReference>
<dbReference type="NCBIfam" id="TIGR00296">
    <property type="entry name" value="TIGR00296 family protein"/>
    <property type="match status" value="1"/>
</dbReference>
<feature type="domain" description="AMMECR1" evidence="1">
    <location>
        <begin position="4"/>
        <end position="189"/>
    </location>
</feature>
<evidence type="ECO:0000313" key="2">
    <source>
        <dbReference type="EMBL" id="KXS33235.1"/>
    </source>
</evidence>
<protein>
    <submittedName>
        <fullName evidence="2">AMMECR1 domain-containing protein</fullName>
    </submittedName>
</protein>
<evidence type="ECO:0000259" key="1">
    <source>
        <dbReference type="PROSITE" id="PS51112"/>
    </source>
</evidence>
<dbReference type="PROSITE" id="PS51112">
    <property type="entry name" value="AMMECR1"/>
    <property type="match status" value="1"/>
</dbReference>
<dbReference type="PATRIC" id="fig|1796491.3.peg.727"/>
<dbReference type="Proteomes" id="UP000070578">
    <property type="component" value="Unassembled WGS sequence"/>
</dbReference>
<dbReference type="InterPro" id="IPR023473">
    <property type="entry name" value="AMMECR1"/>
</dbReference>
<sequence length="195" mass="21609">MSIEKGEILLPIARAAIARVLQVPRTADESAPWLAEHGACFVTLTQSGELRGCIGSLQAHRSLLDDVKGNAVSAALHDPRFTPLSADEFDITTIEVSLLSATQAMVVRDEADALAQLRPQVDGIVFEYGQYRSTFLPQVWENLARPRDFLAMLRRKAGLPDDFWAAEVKLSRYTVTKWSESEKHIAGDPKEYQNG</sequence>
<dbReference type="InterPro" id="IPR027623">
    <property type="entry name" value="AmmeMemoSam_A"/>
</dbReference>
<dbReference type="PANTHER" id="PTHR13016">
    <property type="entry name" value="AMMECR1 HOMOLOG"/>
    <property type="match status" value="1"/>
</dbReference>
<gene>
    <name evidence="2" type="ORF">AWT59_0668</name>
</gene>
<dbReference type="Pfam" id="PF01871">
    <property type="entry name" value="AMMECR1"/>
    <property type="match status" value="1"/>
</dbReference>